<dbReference type="PRINTS" id="PR01836">
    <property type="entry name" value="MGATPASE"/>
</dbReference>
<dbReference type="GO" id="GO:0016887">
    <property type="term" value="F:ATP hydrolysis activity"/>
    <property type="evidence" value="ECO:0007669"/>
    <property type="project" value="InterPro"/>
</dbReference>
<dbReference type="EC" id="7.2.2.14" evidence="4"/>
<keyword evidence="21" id="KW-1185">Reference proteome</keyword>
<dbReference type="HOGENOM" id="CLU_002360_6_3_9"/>
<dbReference type="InterPro" id="IPR006415">
    <property type="entry name" value="P-type_ATPase_IIIB"/>
</dbReference>
<dbReference type="Gene3D" id="2.70.150.10">
    <property type="entry name" value="Calcium-transporting ATPase, cytoplasmic transduction domain A"/>
    <property type="match status" value="1"/>
</dbReference>
<evidence type="ECO:0000256" key="2">
    <source>
        <dbReference type="ARBA" id="ARBA00004429"/>
    </source>
</evidence>
<dbReference type="SMART" id="SM00831">
    <property type="entry name" value="Cation_ATPase_N"/>
    <property type="match status" value="1"/>
</dbReference>
<comment type="function">
    <text evidence="1">Mediates magnesium influx to the cytosol.</text>
</comment>
<dbReference type="InterPro" id="IPR008250">
    <property type="entry name" value="ATPase_P-typ_transduc_dom_A_sf"/>
</dbReference>
<dbReference type="Pfam" id="PF00122">
    <property type="entry name" value="E1-E2_ATPase"/>
    <property type="match status" value="1"/>
</dbReference>
<evidence type="ECO:0000256" key="13">
    <source>
        <dbReference type="ARBA" id="ARBA00022967"/>
    </source>
</evidence>
<dbReference type="InterPro" id="IPR001757">
    <property type="entry name" value="P_typ_ATPase"/>
</dbReference>
<dbReference type="KEGG" id="cpy:Cphy_0543"/>
<protein>
    <recommendedName>
        <fullName evidence="5">Magnesium-transporting ATPase, P-type 1</fullName>
        <ecNumber evidence="4">7.2.2.14</ecNumber>
    </recommendedName>
    <alternativeName>
        <fullName evidence="16">Mg(2+) transport ATPase, P-type 1</fullName>
    </alternativeName>
</protein>
<dbReference type="InterPro" id="IPR023214">
    <property type="entry name" value="HAD_sf"/>
</dbReference>
<evidence type="ECO:0000256" key="7">
    <source>
        <dbReference type="ARBA" id="ARBA00022519"/>
    </source>
</evidence>
<feature type="transmembrane region" description="Helical" evidence="18">
    <location>
        <begin position="708"/>
        <end position="735"/>
    </location>
</feature>
<feature type="transmembrane region" description="Helical" evidence="18">
    <location>
        <begin position="311"/>
        <end position="335"/>
    </location>
</feature>
<dbReference type="SUPFAM" id="SSF56784">
    <property type="entry name" value="HAD-like"/>
    <property type="match status" value="1"/>
</dbReference>
<dbReference type="InterPro" id="IPR006068">
    <property type="entry name" value="ATPase_P-typ_cation-transptr_C"/>
</dbReference>
<dbReference type="GO" id="GO:0005524">
    <property type="term" value="F:ATP binding"/>
    <property type="evidence" value="ECO:0007669"/>
    <property type="project" value="UniProtKB-KW"/>
</dbReference>
<dbReference type="Pfam" id="PF13246">
    <property type="entry name" value="Cation_ATPase"/>
    <property type="match status" value="1"/>
</dbReference>
<keyword evidence="11" id="KW-0067">ATP-binding</keyword>
<dbReference type="SUPFAM" id="SSF81653">
    <property type="entry name" value="Calcium ATPase, transduction domain A"/>
    <property type="match status" value="1"/>
</dbReference>
<evidence type="ECO:0000256" key="16">
    <source>
        <dbReference type="ARBA" id="ARBA00029806"/>
    </source>
</evidence>
<dbReference type="GO" id="GO:0005886">
    <property type="term" value="C:plasma membrane"/>
    <property type="evidence" value="ECO:0007669"/>
    <property type="project" value="UniProtKB-SubCell"/>
</dbReference>
<feature type="transmembrane region" description="Helical" evidence="18">
    <location>
        <begin position="117"/>
        <end position="136"/>
    </location>
</feature>
<organism evidence="20 21">
    <name type="scientific">Lachnoclostridium phytofermentans (strain ATCC 700394 / DSM 18823 / ISDg)</name>
    <name type="common">Clostridium phytofermentans</name>
    <dbReference type="NCBI Taxonomy" id="357809"/>
    <lineage>
        <taxon>Bacteria</taxon>
        <taxon>Bacillati</taxon>
        <taxon>Bacillota</taxon>
        <taxon>Clostridia</taxon>
        <taxon>Lachnospirales</taxon>
        <taxon>Lachnospiraceae</taxon>
    </lineage>
</organism>
<evidence type="ECO:0000256" key="17">
    <source>
        <dbReference type="ARBA" id="ARBA00047295"/>
    </source>
</evidence>
<dbReference type="CDD" id="cd02077">
    <property type="entry name" value="P-type_ATPase_Mg"/>
    <property type="match status" value="1"/>
</dbReference>
<evidence type="ECO:0000256" key="9">
    <source>
        <dbReference type="ARBA" id="ARBA00022692"/>
    </source>
</evidence>
<keyword evidence="12" id="KW-0460">Magnesium</keyword>
<dbReference type="RefSeq" id="WP_012198574.1">
    <property type="nucleotide sequence ID" value="NC_010001.1"/>
</dbReference>
<dbReference type="Pfam" id="PF00690">
    <property type="entry name" value="Cation_ATPase_N"/>
    <property type="match status" value="1"/>
</dbReference>
<evidence type="ECO:0000256" key="14">
    <source>
        <dbReference type="ARBA" id="ARBA00022989"/>
    </source>
</evidence>
<dbReference type="SFLD" id="SFLDF00027">
    <property type="entry name" value="p-type_atpase"/>
    <property type="match status" value="1"/>
</dbReference>
<evidence type="ECO:0000256" key="15">
    <source>
        <dbReference type="ARBA" id="ARBA00023136"/>
    </source>
</evidence>
<dbReference type="PANTHER" id="PTHR42861">
    <property type="entry name" value="CALCIUM-TRANSPORTING ATPASE"/>
    <property type="match status" value="1"/>
</dbReference>
<name>A9KI96_LACP7</name>
<keyword evidence="13" id="KW-1278">Translocase</keyword>
<proteinExistence type="inferred from homology"/>
<keyword evidence="9 18" id="KW-0812">Transmembrane</keyword>
<evidence type="ECO:0000256" key="18">
    <source>
        <dbReference type="SAM" id="Phobius"/>
    </source>
</evidence>
<keyword evidence="14 18" id="KW-1133">Transmembrane helix</keyword>
<dbReference type="InterPro" id="IPR036412">
    <property type="entry name" value="HAD-like_sf"/>
</dbReference>
<evidence type="ECO:0000256" key="8">
    <source>
        <dbReference type="ARBA" id="ARBA00022553"/>
    </source>
</evidence>
<evidence type="ECO:0000313" key="20">
    <source>
        <dbReference type="EMBL" id="ABX40930.1"/>
    </source>
</evidence>
<accession>A9KI96</accession>
<dbReference type="SUPFAM" id="SSF81660">
    <property type="entry name" value="Metal cation-transporting ATPase, ATP-binding domain N"/>
    <property type="match status" value="1"/>
</dbReference>
<evidence type="ECO:0000259" key="19">
    <source>
        <dbReference type="SMART" id="SM00831"/>
    </source>
</evidence>
<dbReference type="SUPFAM" id="SSF81665">
    <property type="entry name" value="Calcium ATPase, transmembrane domain M"/>
    <property type="match status" value="1"/>
</dbReference>
<evidence type="ECO:0000256" key="12">
    <source>
        <dbReference type="ARBA" id="ARBA00022842"/>
    </source>
</evidence>
<dbReference type="Pfam" id="PF00689">
    <property type="entry name" value="Cation_ATPase_C"/>
    <property type="match status" value="1"/>
</dbReference>
<evidence type="ECO:0000256" key="3">
    <source>
        <dbReference type="ARBA" id="ARBA00008746"/>
    </source>
</evidence>
<dbReference type="NCBIfam" id="TIGR01524">
    <property type="entry name" value="ATPase-IIIB_Mg"/>
    <property type="match status" value="1"/>
</dbReference>
<feature type="transmembrane region" description="Helical" evidence="18">
    <location>
        <begin position="824"/>
        <end position="842"/>
    </location>
</feature>
<reference evidence="21" key="1">
    <citation type="submission" date="2007-11" db="EMBL/GenBank/DDBJ databases">
        <title>Complete genome sequence of Clostridium phytofermentans ISDg.</title>
        <authorList>
            <person name="Leschine S.B."/>
            <person name="Warnick T.A."/>
            <person name="Blanchard J.L."/>
            <person name="Schnell D.J."/>
            <person name="Petit E.L."/>
            <person name="LaTouf W.G."/>
            <person name="Copeland A."/>
            <person name="Lucas S."/>
            <person name="Lapidus A."/>
            <person name="Barry K."/>
            <person name="Glavina del Rio T."/>
            <person name="Dalin E."/>
            <person name="Tice H."/>
            <person name="Pitluck S."/>
            <person name="Kiss H."/>
            <person name="Brettin T."/>
            <person name="Bruce D."/>
            <person name="Detter J.C."/>
            <person name="Han C."/>
            <person name="Kuske C."/>
            <person name="Schmutz J."/>
            <person name="Larimer F."/>
            <person name="Land M."/>
            <person name="Hauser L."/>
            <person name="Kyrpides N."/>
            <person name="Kim E.A."/>
            <person name="Richardson P."/>
        </authorList>
    </citation>
    <scope>NUCLEOTIDE SEQUENCE [LARGE SCALE GENOMIC DNA]</scope>
    <source>
        <strain evidence="21">ATCC 700394 / DSM 18823 / ISDg</strain>
    </source>
</reference>
<dbReference type="InterPro" id="IPR044492">
    <property type="entry name" value="P_typ_ATPase_HD_dom"/>
</dbReference>
<feature type="transmembrane region" description="Helical" evidence="18">
    <location>
        <begin position="888"/>
        <end position="908"/>
    </location>
</feature>
<keyword evidence="15 18" id="KW-0472">Membrane</keyword>
<dbReference type="PROSITE" id="PS00154">
    <property type="entry name" value="ATPASE_E1_E2"/>
    <property type="match status" value="1"/>
</dbReference>
<sequence length="920" mass="100404">MNKKRNHNVSAKQIAEIKARRDNANKAISFAAMNPTDIILQNLETSMDGLSEKDVLDSRLSHGSNKVTEGKKKSQIQKLAGAFINPFTIILLCLAIVSTITDIILPLKQNAPDDINPITVIIILTMVFISGTLRFVQESRSGNAAEKLLAMITTTCTVDRLEEKKMEIPLEEAVVGDIIHLAAGDMVPADVRILSAKDLFISQSSLTGENDPLEKLPIVYGTACDAITDYNNIAFMGSNVISGSATAVIIAVGDDTLFGSMASSVAGDAVETSFTKGVNSVSWVLIRFMLVMVPIVFVINGLTKGDWLDAFLFAISIAVGLTPEMLPMIVTTCLAKGAVSMSKKKTIVKNLNSIQNFGAIDILCTDKTGTLTQDQVVLEYHLDVIGKEDRRVLRHAYLNSYFQTGYKNLMDLAIIRKTEEEEASDPKLLDLSAAYVKVDEIPFDFTRRRLSTVVSDKNGKTQMVTKGAVEEMLSVCSYVELNGKVEPLTEEIKSNIFETVNGFNEDGMRVIAVAQKTNPSPVGAFGVKDECDMVLIGYLAFLDPPKESTKDAIKALKAHGVTTKILTGDNDKVTRCICKQVGLEVGNLLLGADIDSMTDEALAIAAETTDVFAKLSPDQKSRVVTVLRNSGHTVGFMGDGINDAAAMKSADIGISVDTAVDIAKESADIILLEKDLMVLEEGIIEGRKTYANMIKYIKMTASSNFGNMFSVLVASALLPFLPMMSVHLIILNLIYDLSCTAIPWDNVDKEFLTVPRKWDASSVGSFMIWIGPASSVFDWLTYAFMYFVLCPMFVSNGVLFHNLASHYSGTALLQMQASYAAMFQAGWFVESMWSQTLVIHMIRTPKLPFIQSHASASVTMLTFTGIAVLTVIPFTALGTMLGFVALPMAYFAFLLPCILMYMVLATVLKKAYIRHHGELL</sequence>
<dbReference type="NCBIfam" id="NF011702">
    <property type="entry name" value="PRK15122.1"/>
    <property type="match status" value="1"/>
</dbReference>
<feature type="transmembrane region" description="Helical" evidence="18">
    <location>
        <begin position="79"/>
        <end position="105"/>
    </location>
</feature>
<dbReference type="InterPro" id="IPR059000">
    <property type="entry name" value="ATPase_P-type_domA"/>
</dbReference>
<dbReference type="SFLD" id="SFLDS00003">
    <property type="entry name" value="Haloacid_Dehalogenase"/>
    <property type="match status" value="1"/>
</dbReference>
<dbReference type="NCBIfam" id="TIGR01494">
    <property type="entry name" value="ATPase_P-type"/>
    <property type="match status" value="2"/>
</dbReference>
<dbReference type="InterPro" id="IPR023298">
    <property type="entry name" value="ATPase_P-typ_TM_dom_sf"/>
</dbReference>
<keyword evidence="7" id="KW-0997">Cell inner membrane</keyword>
<dbReference type="GO" id="GO:0015444">
    <property type="term" value="F:P-type magnesium transporter activity"/>
    <property type="evidence" value="ECO:0007669"/>
    <property type="project" value="UniProtKB-EC"/>
</dbReference>
<dbReference type="Gene3D" id="1.20.1110.10">
    <property type="entry name" value="Calcium-transporting ATPase, transmembrane domain"/>
    <property type="match status" value="1"/>
</dbReference>
<evidence type="ECO:0000256" key="10">
    <source>
        <dbReference type="ARBA" id="ARBA00022741"/>
    </source>
</evidence>
<dbReference type="SFLD" id="SFLDG00002">
    <property type="entry name" value="C1.7:_P-type_atpase_like"/>
    <property type="match status" value="1"/>
</dbReference>
<dbReference type="Gene3D" id="3.40.50.1000">
    <property type="entry name" value="HAD superfamily/HAD-like"/>
    <property type="match status" value="1"/>
</dbReference>
<evidence type="ECO:0000256" key="5">
    <source>
        <dbReference type="ARBA" id="ARBA00013555"/>
    </source>
</evidence>
<dbReference type="eggNOG" id="COG0474">
    <property type="taxonomic scope" value="Bacteria"/>
</dbReference>
<evidence type="ECO:0000256" key="6">
    <source>
        <dbReference type="ARBA" id="ARBA00022475"/>
    </source>
</evidence>
<evidence type="ECO:0000256" key="4">
    <source>
        <dbReference type="ARBA" id="ARBA00012786"/>
    </source>
</evidence>
<dbReference type="Gene3D" id="3.40.1110.10">
    <property type="entry name" value="Calcium-transporting ATPase, cytoplasmic domain N"/>
    <property type="match status" value="1"/>
</dbReference>
<comment type="catalytic activity">
    <reaction evidence="17">
        <text>Mg(2+)(out) + ATP + H2O = Mg(2+)(in) + ADP + phosphate + H(+)</text>
        <dbReference type="Rhea" id="RHEA:10260"/>
        <dbReference type="ChEBI" id="CHEBI:15377"/>
        <dbReference type="ChEBI" id="CHEBI:15378"/>
        <dbReference type="ChEBI" id="CHEBI:18420"/>
        <dbReference type="ChEBI" id="CHEBI:30616"/>
        <dbReference type="ChEBI" id="CHEBI:43474"/>
        <dbReference type="ChEBI" id="CHEBI:456216"/>
        <dbReference type="EC" id="7.2.2.14"/>
    </reaction>
</comment>
<gene>
    <name evidence="20" type="ordered locus">Cphy_0543</name>
</gene>
<feature type="transmembrane region" description="Helical" evidence="18">
    <location>
        <begin position="854"/>
        <end position="876"/>
    </location>
</feature>
<feature type="domain" description="Cation-transporting P-type ATPase N-terminal" evidence="19">
    <location>
        <begin position="29"/>
        <end position="103"/>
    </location>
</feature>
<dbReference type="Proteomes" id="UP000000370">
    <property type="component" value="Chromosome"/>
</dbReference>
<feature type="transmembrane region" description="Helical" evidence="18">
    <location>
        <begin position="281"/>
        <end position="299"/>
    </location>
</feature>
<dbReference type="InterPro" id="IPR023299">
    <property type="entry name" value="ATPase_P-typ_cyto_dom_N"/>
</dbReference>
<dbReference type="InterPro" id="IPR004014">
    <property type="entry name" value="ATPase_P-typ_cation-transptr_N"/>
</dbReference>
<keyword evidence="10" id="KW-0547">Nucleotide-binding</keyword>
<dbReference type="EMBL" id="CP000885">
    <property type="protein sequence ID" value="ABX40930.1"/>
    <property type="molecule type" value="Genomic_DNA"/>
</dbReference>
<keyword evidence="6" id="KW-1003">Cell membrane</keyword>
<evidence type="ECO:0000256" key="1">
    <source>
        <dbReference type="ARBA" id="ARBA00003954"/>
    </source>
</evidence>
<comment type="subcellular location">
    <subcellularLocation>
        <location evidence="2">Cell inner membrane</location>
        <topology evidence="2">Multi-pass membrane protein</topology>
    </subcellularLocation>
</comment>
<dbReference type="InterPro" id="IPR018303">
    <property type="entry name" value="ATPase_P-typ_P_site"/>
</dbReference>
<evidence type="ECO:0000256" key="11">
    <source>
        <dbReference type="ARBA" id="ARBA00022840"/>
    </source>
</evidence>
<feature type="transmembrane region" description="Helical" evidence="18">
    <location>
        <begin position="784"/>
        <end position="804"/>
    </location>
</feature>
<dbReference type="AlphaFoldDB" id="A9KI96"/>
<evidence type="ECO:0000313" key="21">
    <source>
        <dbReference type="Proteomes" id="UP000000370"/>
    </source>
</evidence>
<keyword evidence="8" id="KW-0597">Phosphoprotein</keyword>
<comment type="similarity">
    <text evidence="3">Belongs to the cation transport ATPase (P-type) (TC 3.A.3) family. Type IIIB subfamily.</text>
</comment>